<evidence type="ECO:0000256" key="3">
    <source>
        <dbReference type="ARBA" id="ARBA00023163"/>
    </source>
</evidence>
<sequence>MLQTRPDDDAAVPPPRLLRYPVLGTKSLEEARDAVTRIYLDHELTAPDDRVAMTLNATSDRVFTVGYLTYASSATLVMPPTEDNYHVNLTVAGSTRADRTDGERARTAARASGIVLQPDQTNTVRWSPDAEQLILKIPRRSLETHLSEQLNRPVHDIVDFDFDFDYGIDLTTPTGRTLLASVEFLARELDRPGGLADMPIAREQLEAFVMTQLLHTGRHRYTDALTAPADPVRAGRLGPVLEYMEQHADSPLTPQELARVGHMSIRTLHAAFQQELGESPMNHLRRIRLDRVRAELLRCDAATVRVTDVALRWGFFHQSRFAQQYRERFGELPRETLRRHRGQAHPAASPHGS</sequence>
<evidence type="ECO:0000313" key="6">
    <source>
        <dbReference type="Proteomes" id="UP001519295"/>
    </source>
</evidence>
<evidence type="ECO:0000313" key="5">
    <source>
        <dbReference type="EMBL" id="MBP2369169.1"/>
    </source>
</evidence>
<evidence type="ECO:0000256" key="1">
    <source>
        <dbReference type="ARBA" id="ARBA00023015"/>
    </source>
</evidence>
<dbReference type="Pfam" id="PF14525">
    <property type="entry name" value="AraC_binding_2"/>
    <property type="match status" value="1"/>
</dbReference>
<keyword evidence="3" id="KW-0804">Transcription</keyword>
<dbReference type="InterPro" id="IPR018062">
    <property type="entry name" value="HTH_AraC-typ_CS"/>
</dbReference>
<keyword evidence="1" id="KW-0805">Transcription regulation</keyword>
<evidence type="ECO:0000259" key="4">
    <source>
        <dbReference type="PROSITE" id="PS01124"/>
    </source>
</evidence>
<dbReference type="RefSeq" id="WP_307862565.1">
    <property type="nucleotide sequence ID" value="NZ_JAGINU010000001.1"/>
</dbReference>
<dbReference type="SMART" id="SM00342">
    <property type="entry name" value="HTH_ARAC"/>
    <property type="match status" value="1"/>
</dbReference>
<dbReference type="EMBL" id="JAGINU010000001">
    <property type="protein sequence ID" value="MBP2369169.1"/>
    <property type="molecule type" value="Genomic_DNA"/>
</dbReference>
<accession>A0ABS4VZ25</accession>
<organism evidence="5 6">
    <name type="scientific">Pseudonocardia parietis</name>
    <dbReference type="NCBI Taxonomy" id="570936"/>
    <lineage>
        <taxon>Bacteria</taxon>
        <taxon>Bacillati</taxon>
        <taxon>Actinomycetota</taxon>
        <taxon>Actinomycetes</taxon>
        <taxon>Pseudonocardiales</taxon>
        <taxon>Pseudonocardiaceae</taxon>
        <taxon>Pseudonocardia</taxon>
    </lineage>
</organism>
<reference evidence="5 6" key="1">
    <citation type="submission" date="2021-03" db="EMBL/GenBank/DDBJ databases">
        <title>Sequencing the genomes of 1000 actinobacteria strains.</title>
        <authorList>
            <person name="Klenk H.-P."/>
        </authorList>
    </citation>
    <scope>NUCLEOTIDE SEQUENCE [LARGE SCALE GENOMIC DNA]</scope>
    <source>
        <strain evidence="5 6">DSM 45256</strain>
    </source>
</reference>
<dbReference type="Pfam" id="PF12833">
    <property type="entry name" value="HTH_18"/>
    <property type="match status" value="1"/>
</dbReference>
<comment type="caution">
    <text evidence="5">The sequence shown here is derived from an EMBL/GenBank/DDBJ whole genome shotgun (WGS) entry which is preliminary data.</text>
</comment>
<keyword evidence="6" id="KW-1185">Reference proteome</keyword>
<dbReference type="InterPro" id="IPR050204">
    <property type="entry name" value="AraC_XylS_family_regulators"/>
</dbReference>
<dbReference type="PANTHER" id="PTHR46796">
    <property type="entry name" value="HTH-TYPE TRANSCRIPTIONAL ACTIVATOR RHAS-RELATED"/>
    <property type="match status" value="1"/>
</dbReference>
<dbReference type="Gene3D" id="1.10.10.60">
    <property type="entry name" value="Homeodomain-like"/>
    <property type="match status" value="1"/>
</dbReference>
<dbReference type="InterPro" id="IPR009057">
    <property type="entry name" value="Homeodomain-like_sf"/>
</dbReference>
<dbReference type="PROSITE" id="PS01124">
    <property type="entry name" value="HTH_ARAC_FAMILY_2"/>
    <property type="match status" value="1"/>
</dbReference>
<dbReference type="PROSITE" id="PS00041">
    <property type="entry name" value="HTH_ARAC_FAMILY_1"/>
    <property type="match status" value="1"/>
</dbReference>
<keyword evidence="2" id="KW-0238">DNA-binding</keyword>
<dbReference type="SUPFAM" id="SSF46689">
    <property type="entry name" value="Homeodomain-like"/>
    <property type="match status" value="2"/>
</dbReference>
<name>A0ABS4VZ25_9PSEU</name>
<protein>
    <submittedName>
        <fullName evidence="5">AraC-like DNA-binding protein</fullName>
    </submittedName>
</protein>
<evidence type="ECO:0000256" key="2">
    <source>
        <dbReference type="ARBA" id="ARBA00023125"/>
    </source>
</evidence>
<dbReference type="InterPro" id="IPR035418">
    <property type="entry name" value="AraC-bd_2"/>
</dbReference>
<dbReference type="PANTHER" id="PTHR46796:SF6">
    <property type="entry name" value="ARAC SUBFAMILY"/>
    <property type="match status" value="1"/>
</dbReference>
<gene>
    <name evidence="5" type="ORF">JOF36_004865</name>
</gene>
<dbReference type="Proteomes" id="UP001519295">
    <property type="component" value="Unassembled WGS sequence"/>
</dbReference>
<dbReference type="InterPro" id="IPR018060">
    <property type="entry name" value="HTH_AraC"/>
</dbReference>
<feature type="domain" description="HTH araC/xylS-type" evidence="4">
    <location>
        <begin position="238"/>
        <end position="339"/>
    </location>
</feature>
<proteinExistence type="predicted"/>